<name>A0A255Y7E7_9SPHN</name>
<comment type="caution">
    <text evidence="8">The sequence shown here is derived from an EMBL/GenBank/DDBJ whole genome shotgun (WGS) entry which is preliminary data.</text>
</comment>
<comment type="subunit">
    <text evidence="5">Part of the 50S ribosomal subunit; part of the 5S rRNA/L5/L18/L25 subcomplex. Contacts the 5S rRNA. Binds to the 5S rRNA independently of L5 and L18.</text>
</comment>
<dbReference type="AlphaFoldDB" id="A0A255Y7E7"/>
<dbReference type="Pfam" id="PF14693">
    <property type="entry name" value="Ribosomal_TL5_C"/>
    <property type="match status" value="1"/>
</dbReference>
<evidence type="ECO:0000313" key="8">
    <source>
        <dbReference type="EMBL" id="OYQ25043.1"/>
    </source>
</evidence>
<dbReference type="Gene3D" id="2.170.120.20">
    <property type="entry name" value="Ribosomal protein L25, beta domain"/>
    <property type="match status" value="1"/>
</dbReference>
<dbReference type="Gene3D" id="2.40.240.10">
    <property type="entry name" value="Ribosomal Protein L25, Chain P"/>
    <property type="match status" value="1"/>
</dbReference>
<dbReference type="InterPro" id="IPR020057">
    <property type="entry name" value="Ribosomal_bL25_b-dom"/>
</dbReference>
<proteinExistence type="inferred from homology"/>
<comment type="similarity">
    <text evidence="5">Belongs to the bacterial ribosomal protein bL25 family. CTC subfamily.</text>
</comment>
<dbReference type="HAMAP" id="MF_01334">
    <property type="entry name" value="Ribosomal_bL25_CTC"/>
    <property type="match status" value="1"/>
</dbReference>
<evidence type="ECO:0000256" key="5">
    <source>
        <dbReference type="HAMAP-Rule" id="MF_01334"/>
    </source>
</evidence>
<organism evidence="8 9">
    <name type="scientific">Sandarakinorhabdus cyanobacteriorum</name>
    <dbReference type="NCBI Taxonomy" id="1981098"/>
    <lineage>
        <taxon>Bacteria</taxon>
        <taxon>Pseudomonadati</taxon>
        <taxon>Pseudomonadota</taxon>
        <taxon>Alphaproteobacteria</taxon>
        <taxon>Sphingomonadales</taxon>
        <taxon>Sphingosinicellaceae</taxon>
        <taxon>Sandarakinorhabdus</taxon>
    </lineage>
</organism>
<dbReference type="InterPro" id="IPR029751">
    <property type="entry name" value="Ribosomal_L25_dom"/>
</dbReference>
<keyword evidence="3 5" id="KW-0689">Ribosomal protein</keyword>
<protein>
    <recommendedName>
        <fullName evidence="5">Large ribosomal subunit protein bL25</fullName>
    </recommendedName>
    <alternativeName>
        <fullName evidence="5">General stress protein CTC</fullName>
    </alternativeName>
</protein>
<dbReference type="GO" id="GO:0006412">
    <property type="term" value="P:translation"/>
    <property type="evidence" value="ECO:0007669"/>
    <property type="project" value="UniProtKB-UniRule"/>
</dbReference>
<dbReference type="Proteomes" id="UP000216991">
    <property type="component" value="Unassembled WGS sequence"/>
</dbReference>
<feature type="domain" description="Large ribosomal subunit protein bL25 beta" evidence="7">
    <location>
        <begin position="103"/>
        <end position="187"/>
    </location>
</feature>
<gene>
    <name evidence="5" type="primary">rplY</name>
    <name evidence="5" type="synonym">ctc</name>
    <name evidence="8" type="ORF">CHU93_14510</name>
</gene>
<dbReference type="NCBIfam" id="NF004612">
    <property type="entry name" value="PRK05943.1"/>
    <property type="match status" value="1"/>
</dbReference>
<dbReference type="InterPro" id="IPR011035">
    <property type="entry name" value="Ribosomal_bL25/Gln-tRNA_synth"/>
</dbReference>
<evidence type="ECO:0000313" key="9">
    <source>
        <dbReference type="Proteomes" id="UP000216991"/>
    </source>
</evidence>
<evidence type="ECO:0000256" key="2">
    <source>
        <dbReference type="ARBA" id="ARBA00022884"/>
    </source>
</evidence>
<dbReference type="InterPro" id="IPR037121">
    <property type="entry name" value="Ribosomal_bL25_C"/>
</dbReference>
<keyword evidence="1 5" id="KW-0699">rRNA-binding</keyword>
<dbReference type="OrthoDB" id="9806411at2"/>
<dbReference type="InterPro" id="IPR020056">
    <property type="entry name" value="Rbsml_bL25/Gln-tRNA_synth_N"/>
</dbReference>
<dbReference type="NCBIfam" id="NF004128">
    <property type="entry name" value="PRK05618.1-2"/>
    <property type="match status" value="1"/>
</dbReference>
<dbReference type="NCBIfam" id="TIGR00731">
    <property type="entry name" value="bL25_bact_ctc"/>
    <property type="match status" value="1"/>
</dbReference>
<dbReference type="EMBL" id="NOXT01000123">
    <property type="protein sequence ID" value="OYQ25043.1"/>
    <property type="molecule type" value="Genomic_DNA"/>
</dbReference>
<evidence type="ECO:0000256" key="1">
    <source>
        <dbReference type="ARBA" id="ARBA00022730"/>
    </source>
</evidence>
<keyword evidence="4 5" id="KW-0687">Ribonucleoprotein</keyword>
<dbReference type="InterPro" id="IPR020930">
    <property type="entry name" value="Ribosomal_uL5_bac-type"/>
</dbReference>
<dbReference type="CDD" id="cd00495">
    <property type="entry name" value="Ribosomal_L25_TL5_CTC"/>
    <property type="match status" value="1"/>
</dbReference>
<evidence type="ECO:0000259" key="6">
    <source>
        <dbReference type="Pfam" id="PF01386"/>
    </source>
</evidence>
<dbReference type="GO" id="GO:0003735">
    <property type="term" value="F:structural constituent of ribosome"/>
    <property type="evidence" value="ECO:0007669"/>
    <property type="project" value="InterPro"/>
</dbReference>
<dbReference type="Pfam" id="PF01386">
    <property type="entry name" value="Ribosomal_L25p"/>
    <property type="match status" value="1"/>
</dbReference>
<dbReference type="GO" id="GO:0022625">
    <property type="term" value="C:cytosolic large ribosomal subunit"/>
    <property type="evidence" value="ECO:0007669"/>
    <property type="project" value="TreeGrafter"/>
</dbReference>
<dbReference type="RefSeq" id="WP_094474871.1">
    <property type="nucleotide sequence ID" value="NZ_NOXT01000123.1"/>
</dbReference>
<keyword evidence="2 5" id="KW-0694">RNA-binding</keyword>
<dbReference type="GO" id="GO:0008097">
    <property type="term" value="F:5S rRNA binding"/>
    <property type="evidence" value="ECO:0007669"/>
    <property type="project" value="InterPro"/>
</dbReference>
<comment type="function">
    <text evidence="5">This is one of the proteins that binds to the 5S RNA in the ribosome where it forms part of the central protuberance.</text>
</comment>
<dbReference type="PANTHER" id="PTHR33284:SF1">
    <property type="entry name" value="RIBOSOMAL PROTEIN L25_GLN-TRNA SYNTHETASE, ANTI-CODON-BINDING DOMAIN-CONTAINING PROTEIN"/>
    <property type="match status" value="1"/>
</dbReference>
<evidence type="ECO:0000256" key="4">
    <source>
        <dbReference type="ARBA" id="ARBA00023274"/>
    </source>
</evidence>
<accession>A0A255Y7E7</accession>
<dbReference type="SUPFAM" id="SSF50715">
    <property type="entry name" value="Ribosomal protein L25-like"/>
    <property type="match status" value="1"/>
</dbReference>
<dbReference type="InterPro" id="IPR001021">
    <property type="entry name" value="Ribosomal_bL25_long"/>
</dbReference>
<sequence>MSETFKLAAELRAKAGKGASRAIRREGRVPAVIYGAGEAATTIHVEEKILVRQLHTGHFMNAIVELELDGTTIRTLPRDVAFHPVTDRPIHVDFLRLTGNAVVTVTVPVHFVDQELSAIKQGAMLNIVAHELKLDCPGDAIPDDITISLAGLQVGASIHIGDVKLPEGVKPHGRETGLTIATIVAPKGMISDAGDNNA</sequence>
<dbReference type="PANTHER" id="PTHR33284">
    <property type="entry name" value="RIBOSOMAL PROTEIN L25/GLN-TRNA SYNTHETASE, ANTI-CODON-BINDING DOMAIN-CONTAINING PROTEIN"/>
    <property type="match status" value="1"/>
</dbReference>
<reference evidence="8 9" key="1">
    <citation type="submission" date="2017-07" db="EMBL/GenBank/DDBJ databases">
        <title>Sandarakinorhabdus cyanobacteriorum sp. nov., a novel bacterium isolated from cyanobacterial aggregates in a eutrophic lake.</title>
        <authorList>
            <person name="Cai H."/>
        </authorList>
    </citation>
    <scope>NUCLEOTIDE SEQUENCE [LARGE SCALE GENOMIC DNA]</scope>
    <source>
        <strain evidence="8 9">TH057</strain>
    </source>
</reference>
<evidence type="ECO:0000256" key="3">
    <source>
        <dbReference type="ARBA" id="ARBA00022980"/>
    </source>
</evidence>
<evidence type="ECO:0000259" key="7">
    <source>
        <dbReference type="Pfam" id="PF14693"/>
    </source>
</evidence>
<keyword evidence="9" id="KW-1185">Reference proteome</keyword>
<feature type="domain" description="Large ribosomal subunit protein bL25 L25" evidence="6">
    <location>
        <begin position="7"/>
        <end position="94"/>
    </location>
</feature>